<dbReference type="AlphaFoldDB" id="A0AA40G7U4"/>
<sequence length="590" mass="67995">MFCSDIFAQMKQRGGLKRKMEEQNAPGPSDQQKPSADSDDPLCKKEKPVCESGIAESSLESPSTEFLSSTLDVVQRDKRLSIPDLETPMPSTSAGSQSLRSGTSRYQRLEHFALPGGSDKGSNVGSDVSKIDSKVDSRSRLYKDIETVCNAGESDGEEIQVADPPCRRQAVECFSDENPGQAKIPFSGLTGLRVYYPKTPIEYFRLIADDILFEDIIAGMNEFGQALKGEPSEGWHINFQPVTREEFEKFIALIFQMGQMVVPEINWYWNNCTDYYIPYFGTIMHIDRFKDILNVFHVYRHEYESANDSSGQVQPLDTFNNNMKNIYYPRKELTIKRSGISLQGRHYPEIHGEGKSKYGVKLYMLTEVKGLILKVCADVRLVSKDLNKISREEIVYELLSDFEEKGHVIYLNEMFTSYSLVKNLLEKRIHTTGELTKHTFVNLLSVVNASSAKVFEKFSSEGICVMQYNKKDISNAIFMISSEYTGIMKKVTVKRNTKKVPEIYHNYISMMDDNRKTDEFLNHYPCNYRAGVVNWAPKFAIHLFHMIMYNSYLLYNRKYHMNIFDFRQNVIYALLRINMRIEPRYHIHRN</sequence>
<evidence type="ECO:0000259" key="2">
    <source>
        <dbReference type="Pfam" id="PF13843"/>
    </source>
</evidence>
<proteinExistence type="predicted"/>
<dbReference type="EMBL" id="JAHYIQ010000004">
    <property type="protein sequence ID" value="KAK1132712.1"/>
    <property type="molecule type" value="Genomic_DNA"/>
</dbReference>
<dbReference type="PANTHER" id="PTHR46599">
    <property type="entry name" value="PIGGYBAC TRANSPOSABLE ELEMENT-DERIVED PROTEIN 4"/>
    <property type="match status" value="1"/>
</dbReference>
<name>A0AA40G7U4_9HYME</name>
<evidence type="ECO:0000256" key="1">
    <source>
        <dbReference type="SAM" id="MobiDB-lite"/>
    </source>
</evidence>
<feature type="domain" description="PiggyBac transposable element-derived protein" evidence="2">
    <location>
        <begin position="199"/>
        <end position="552"/>
    </location>
</feature>
<organism evidence="3 4">
    <name type="scientific">Melipona bicolor</name>
    <dbReference type="NCBI Taxonomy" id="60889"/>
    <lineage>
        <taxon>Eukaryota</taxon>
        <taxon>Metazoa</taxon>
        <taxon>Ecdysozoa</taxon>
        <taxon>Arthropoda</taxon>
        <taxon>Hexapoda</taxon>
        <taxon>Insecta</taxon>
        <taxon>Pterygota</taxon>
        <taxon>Neoptera</taxon>
        <taxon>Endopterygota</taxon>
        <taxon>Hymenoptera</taxon>
        <taxon>Apocrita</taxon>
        <taxon>Aculeata</taxon>
        <taxon>Apoidea</taxon>
        <taxon>Anthophila</taxon>
        <taxon>Apidae</taxon>
        <taxon>Melipona</taxon>
    </lineage>
</organism>
<evidence type="ECO:0000313" key="3">
    <source>
        <dbReference type="EMBL" id="KAK1132712.1"/>
    </source>
</evidence>
<feature type="compositionally biased region" description="Polar residues" evidence="1">
    <location>
        <begin position="58"/>
        <end position="67"/>
    </location>
</feature>
<feature type="region of interest" description="Disordered" evidence="1">
    <location>
        <begin position="10"/>
        <end position="67"/>
    </location>
</feature>
<accession>A0AA40G7U4</accession>
<keyword evidence="4" id="KW-1185">Reference proteome</keyword>
<comment type="caution">
    <text evidence="3">The sequence shown here is derived from an EMBL/GenBank/DDBJ whole genome shotgun (WGS) entry which is preliminary data.</text>
</comment>
<evidence type="ECO:0000313" key="4">
    <source>
        <dbReference type="Proteomes" id="UP001177670"/>
    </source>
</evidence>
<feature type="region of interest" description="Disordered" evidence="1">
    <location>
        <begin position="80"/>
        <end position="100"/>
    </location>
</feature>
<protein>
    <recommendedName>
        <fullName evidence="2">PiggyBac transposable element-derived protein domain-containing protein</fullName>
    </recommendedName>
</protein>
<dbReference type="InterPro" id="IPR029526">
    <property type="entry name" value="PGBD"/>
</dbReference>
<reference evidence="3" key="1">
    <citation type="submission" date="2021-10" db="EMBL/GenBank/DDBJ databases">
        <title>Melipona bicolor Genome sequencing and assembly.</title>
        <authorList>
            <person name="Araujo N.S."/>
            <person name="Arias M.C."/>
        </authorList>
    </citation>
    <scope>NUCLEOTIDE SEQUENCE</scope>
    <source>
        <strain evidence="3">USP_2M_L1-L4_2017</strain>
        <tissue evidence="3">Whole body</tissue>
    </source>
</reference>
<dbReference type="Proteomes" id="UP001177670">
    <property type="component" value="Unassembled WGS sequence"/>
</dbReference>
<feature type="compositionally biased region" description="Polar residues" evidence="1">
    <location>
        <begin position="89"/>
        <end position="100"/>
    </location>
</feature>
<gene>
    <name evidence="3" type="ORF">K0M31_020504</name>
</gene>
<dbReference type="PANTHER" id="PTHR46599:SF3">
    <property type="entry name" value="PIGGYBAC TRANSPOSABLE ELEMENT-DERIVED PROTEIN 4"/>
    <property type="match status" value="1"/>
</dbReference>
<dbReference type="Pfam" id="PF13843">
    <property type="entry name" value="DDE_Tnp_1_7"/>
    <property type="match status" value="1"/>
</dbReference>